<dbReference type="PANTHER" id="PTHR43353:SF5">
    <property type="entry name" value="SUCCINATE-SEMIALDEHYDE DEHYDROGENASE, MITOCHONDRIAL"/>
    <property type="match status" value="1"/>
</dbReference>
<dbReference type="EMBL" id="CP092883">
    <property type="protein sequence ID" value="UYV82236.1"/>
    <property type="molecule type" value="Genomic_DNA"/>
</dbReference>
<dbReference type="SUPFAM" id="SSF53720">
    <property type="entry name" value="ALDH-like"/>
    <property type="match status" value="1"/>
</dbReference>
<feature type="non-terminal residue" evidence="3">
    <location>
        <position position="150"/>
    </location>
</feature>
<evidence type="ECO:0000313" key="4">
    <source>
        <dbReference type="Proteomes" id="UP001235939"/>
    </source>
</evidence>
<dbReference type="InterPro" id="IPR015590">
    <property type="entry name" value="Aldehyde_DH_dom"/>
</dbReference>
<protein>
    <submittedName>
        <fullName evidence="3">ALDH5A1</fullName>
    </submittedName>
</protein>
<dbReference type="Gene3D" id="3.40.605.10">
    <property type="entry name" value="Aldehyde Dehydrogenase, Chain A, domain 1"/>
    <property type="match status" value="1"/>
</dbReference>
<evidence type="ECO:0000313" key="3">
    <source>
        <dbReference type="EMBL" id="UYV82236.1"/>
    </source>
</evidence>
<organism evidence="3 4">
    <name type="scientific">Cordylochernes scorpioides</name>
    <dbReference type="NCBI Taxonomy" id="51811"/>
    <lineage>
        <taxon>Eukaryota</taxon>
        <taxon>Metazoa</taxon>
        <taxon>Ecdysozoa</taxon>
        <taxon>Arthropoda</taxon>
        <taxon>Chelicerata</taxon>
        <taxon>Arachnida</taxon>
        <taxon>Pseudoscorpiones</taxon>
        <taxon>Cheliferoidea</taxon>
        <taxon>Chernetidae</taxon>
        <taxon>Cordylochernes</taxon>
    </lineage>
</organism>
<keyword evidence="1" id="KW-0560">Oxidoreductase</keyword>
<feature type="domain" description="Aldehyde dehydrogenase" evidence="2">
    <location>
        <begin position="7"/>
        <end position="93"/>
    </location>
</feature>
<accession>A0ABY6LM96</accession>
<dbReference type="InterPro" id="IPR050740">
    <property type="entry name" value="Aldehyde_DH_Superfamily"/>
</dbReference>
<dbReference type="InterPro" id="IPR016161">
    <property type="entry name" value="Ald_DH/histidinol_DH"/>
</dbReference>
<dbReference type="Pfam" id="PF00171">
    <property type="entry name" value="Aldedh"/>
    <property type="match status" value="1"/>
</dbReference>
<proteinExistence type="predicted"/>
<gene>
    <name evidence="3" type="ORF">LAZ67_21001427</name>
</gene>
<dbReference type="InterPro" id="IPR016162">
    <property type="entry name" value="Ald_DH_N"/>
</dbReference>
<name>A0ABY6LM96_9ARAC</name>
<dbReference type="PANTHER" id="PTHR43353">
    <property type="entry name" value="SUCCINATE-SEMIALDEHYDE DEHYDROGENASE, MITOCHONDRIAL"/>
    <property type="match status" value="1"/>
</dbReference>
<reference evidence="3 4" key="1">
    <citation type="submission" date="2022-01" db="EMBL/GenBank/DDBJ databases">
        <title>A chromosomal length assembly of Cordylochernes scorpioides.</title>
        <authorList>
            <person name="Zeh D."/>
            <person name="Zeh J."/>
        </authorList>
    </citation>
    <scope>NUCLEOTIDE SEQUENCE [LARGE SCALE GENOMIC DNA]</scope>
    <source>
        <strain evidence="3">IN4F17</strain>
        <tissue evidence="3">Whole Body</tissue>
    </source>
</reference>
<evidence type="ECO:0000259" key="2">
    <source>
        <dbReference type="Pfam" id="PF00171"/>
    </source>
</evidence>
<evidence type="ECO:0000256" key="1">
    <source>
        <dbReference type="ARBA" id="ARBA00023002"/>
    </source>
</evidence>
<sequence length="150" mass="15719">MPLCDQWNFPNAMITRKVGAALAAGCTAVVKPAEDTPLSALAIGKIAEEAGLPPGVLNVLSASRAHSAEIGKEFCTNPDVATVSFTGSTRVGKVGVVFCHWLHPVGKMGVVLFHWLHTCGQGGCGSLPLAPPMWARWVWFSATGSTHVGK</sequence>
<keyword evidence="4" id="KW-1185">Reference proteome</keyword>
<dbReference type="Proteomes" id="UP001235939">
    <property type="component" value="Chromosome 21"/>
</dbReference>